<dbReference type="GO" id="GO:0005634">
    <property type="term" value="C:nucleus"/>
    <property type="evidence" value="ECO:0007669"/>
    <property type="project" value="TreeGrafter"/>
</dbReference>
<dbReference type="InterPro" id="IPR051712">
    <property type="entry name" value="ARTD-AVP"/>
</dbReference>
<evidence type="ECO:0000313" key="3">
    <source>
        <dbReference type="Proteomes" id="UP000054097"/>
    </source>
</evidence>
<gene>
    <name evidence="2" type="ORF">M408DRAFT_68006</name>
</gene>
<dbReference type="InterPro" id="IPR012317">
    <property type="entry name" value="Poly(ADP-ribose)pol_cat_dom"/>
</dbReference>
<organism evidence="2 3">
    <name type="scientific">Serendipita vermifera MAFF 305830</name>
    <dbReference type="NCBI Taxonomy" id="933852"/>
    <lineage>
        <taxon>Eukaryota</taxon>
        <taxon>Fungi</taxon>
        <taxon>Dikarya</taxon>
        <taxon>Basidiomycota</taxon>
        <taxon>Agaricomycotina</taxon>
        <taxon>Agaricomycetes</taxon>
        <taxon>Sebacinales</taxon>
        <taxon>Serendipitaceae</taxon>
        <taxon>Serendipita</taxon>
    </lineage>
</organism>
<dbReference type="EMBL" id="KN824288">
    <property type="protein sequence ID" value="KIM29463.1"/>
    <property type="molecule type" value="Genomic_DNA"/>
</dbReference>
<reference evidence="2 3" key="1">
    <citation type="submission" date="2014-04" db="EMBL/GenBank/DDBJ databases">
        <authorList>
            <consortium name="DOE Joint Genome Institute"/>
            <person name="Kuo A."/>
            <person name="Zuccaro A."/>
            <person name="Kohler A."/>
            <person name="Nagy L.G."/>
            <person name="Floudas D."/>
            <person name="Copeland A."/>
            <person name="Barry K.W."/>
            <person name="Cichocki N."/>
            <person name="Veneault-Fourrey C."/>
            <person name="LaButti K."/>
            <person name="Lindquist E.A."/>
            <person name="Lipzen A."/>
            <person name="Lundell T."/>
            <person name="Morin E."/>
            <person name="Murat C."/>
            <person name="Sun H."/>
            <person name="Tunlid A."/>
            <person name="Henrissat B."/>
            <person name="Grigoriev I.V."/>
            <person name="Hibbett D.S."/>
            <person name="Martin F."/>
            <person name="Nordberg H.P."/>
            <person name="Cantor M.N."/>
            <person name="Hua S.X."/>
        </authorList>
    </citation>
    <scope>NUCLEOTIDE SEQUENCE [LARGE SCALE GENOMIC DNA]</scope>
    <source>
        <strain evidence="2 3">MAFF 305830</strain>
    </source>
</reference>
<dbReference type="HOGENOM" id="CLU_039434_1_1_1"/>
<protein>
    <recommendedName>
        <fullName evidence="1">PARP catalytic domain-containing protein</fullName>
    </recommendedName>
</protein>
<dbReference type="STRING" id="933852.A0A0C2WTH3"/>
<reference evidence="3" key="2">
    <citation type="submission" date="2015-01" db="EMBL/GenBank/DDBJ databases">
        <title>Evolutionary Origins and Diversification of the Mycorrhizal Mutualists.</title>
        <authorList>
            <consortium name="DOE Joint Genome Institute"/>
            <consortium name="Mycorrhizal Genomics Consortium"/>
            <person name="Kohler A."/>
            <person name="Kuo A."/>
            <person name="Nagy L.G."/>
            <person name="Floudas D."/>
            <person name="Copeland A."/>
            <person name="Barry K.W."/>
            <person name="Cichocki N."/>
            <person name="Veneault-Fourrey C."/>
            <person name="LaButti K."/>
            <person name="Lindquist E.A."/>
            <person name="Lipzen A."/>
            <person name="Lundell T."/>
            <person name="Morin E."/>
            <person name="Murat C."/>
            <person name="Riley R."/>
            <person name="Ohm R."/>
            <person name="Sun H."/>
            <person name="Tunlid A."/>
            <person name="Henrissat B."/>
            <person name="Grigoriev I.V."/>
            <person name="Hibbett D.S."/>
            <person name="Martin F."/>
        </authorList>
    </citation>
    <scope>NUCLEOTIDE SEQUENCE [LARGE SCALE GENOMIC DNA]</scope>
    <source>
        <strain evidence="3">MAFF 305830</strain>
    </source>
</reference>
<feature type="domain" description="PARP catalytic" evidence="1">
    <location>
        <begin position="91"/>
        <end position="275"/>
    </location>
</feature>
<keyword evidence="3" id="KW-1185">Reference proteome</keyword>
<sequence>MTTTATKTSSTLRKQRPTIQSIYVGSTERCIACLQGIARQGSLFCGISCITGTRDGGTKLLNISATHNGFRVVTDLFTQAWGHNTRIPVVRHIFAIITTENSNQQYKNYRDSVEAKRKFVAKGLSPGNEQPRWHGTKRECNLGNTPSQSSLCFSNECGLCGIIRHSYDISYSGNKWERYGKAIYSTRTSSKANDYSRNSQSSSLKALLLNDVIIGKGSEISRDAPKMVAPPSGYDSVLAVPAKRLSRYGGPRGLNYDETVVYRNDAIRPKYLVIYEHIDP</sequence>
<dbReference type="PANTHER" id="PTHR45740">
    <property type="entry name" value="POLY [ADP-RIBOSE] POLYMERASE"/>
    <property type="match status" value="1"/>
</dbReference>
<dbReference type="SUPFAM" id="SSF56399">
    <property type="entry name" value="ADP-ribosylation"/>
    <property type="match status" value="1"/>
</dbReference>
<evidence type="ECO:0000259" key="1">
    <source>
        <dbReference type="Pfam" id="PF00644"/>
    </source>
</evidence>
<dbReference type="Pfam" id="PF00644">
    <property type="entry name" value="PARP"/>
    <property type="match status" value="1"/>
</dbReference>
<proteinExistence type="predicted"/>
<dbReference type="Gene3D" id="3.90.228.10">
    <property type="match status" value="1"/>
</dbReference>
<dbReference type="PANTHER" id="PTHR45740:SF2">
    <property type="entry name" value="POLY [ADP-RIBOSE] POLYMERASE"/>
    <property type="match status" value="1"/>
</dbReference>
<accession>A0A0C2WTH3</accession>
<dbReference type="OrthoDB" id="9514740at2759"/>
<dbReference type="Proteomes" id="UP000054097">
    <property type="component" value="Unassembled WGS sequence"/>
</dbReference>
<dbReference type="GO" id="GO:1990404">
    <property type="term" value="F:NAD+-protein mono-ADP-ribosyltransferase activity"/>
    <property type="evidence" value="ECO:0007669"/>
    <property type="project" value="TreeGrafter"/>
</dbReference>
<dbReference type="GO" id="GO:0003950">
    <property type="term" value="F:NAD+ poly-ADP-ribosyltransferase activity"/>
    <property type="evidence" value="ECO:0007669"/>
    <property type="project" value="InterPro"/>
</dbReference>
<name>A0A0C2WTH3_SERVB</name>
<evidence type="ECO:0000313" key="2">
    <source>
        <dbReference type="EMBL" id="KIM29463.1"/>
    </source>
</evidence>
<dbReference type="AlphaFoldDB" id="A0A0C2WTH3"/>